<proteinExistence type="predicted"/>
<evidence type="ECO:0000256" key="2">
    <source>
        <dbReference type="ARBA" id="ARBA00023163"/>
    </source>
</evidence>
<dbReference type="EMBL" id="JAUSTU010000004">
    <property type="protein sequence ID" value="MDQ0154783.1"/>
    <property type="molecule type" value="Genomic_DNA"/>
</dbReference>
<sequence>MLDEEKFWNASVEELSDGYVFDESTEEYICLICGQKYEDGVLYPQIDREIFLEARKAINQHMKNNHPSMFNYLLGMDKKYTGLSEHQRELLHLFGQGLSDKEIVEINGGSASTIRNHRFKLKEKEKQAKVFLAIMTLLKTEKDTNHDFVPFHKGAKMVDDRYAVTKDEKEKILNTYFKQGPNGPLDSFPSKEKRKLVILQHIIKRFEVGKKYTESEVNEVLKTIFYDFATIRRYFIEYGFMERSKDCSEYWINQ</sequence>
<protein>
    <recommendedName>
        <fullName evidence="3">DUF2087 domain-containing protein</fullName>
    </recommendedName>
</protein>
<evidence type="ECO:0000313" key="5">
    <source>
        <dbReference type="Proteomes" id="UP001231362"/>
    </source>
</evidence>
<dbReference type="RefSeq" id="WP_307149375.1">
    <property type="nucleotide sequence ID" value="NZ_JAUSTU010000004.1"/>
</dbReference>
<dbReference type="SUPFAM" id="SSF46894">
    <property type="entry name" value="C-terminal effector domain of the bipartite response regulators"/>
    <property type="match status" value="1"/>
</dbReference>
<name>A0ABT9V1F1_9BACL</name>
<dbReference type="Proteomes" id="UP001231362">
    <property type="component" value="Unassembled WGS sequence"/>
</dbReference>
<keyword evidence="1" id="KW-0805">Transcription regulation</keyword>
<dbReference type="InterPro" id="IPR036388">
    <property type="entry name" value="WH-like_DNA-bd_sf"/>
</dbReference>
<keyword evidence="5" id="KW-1185">Reference proteome</keyword>
<organism evidence="4 5">
    <name type="scientific">Anoxybacillus andreesenii</name>
    <dbReference type="NCBI Taxonomy" id="1325932"/>
    <lineage>
        <taxon>Bacteria</taxon>
        <taxon>Bacillati</taxon>
        <taxon>Bacillota</taxon>
        <taxon>Bacilli</taxon>
        <taxon>Bacillales</taxon>
        <taxon>Anoxybacillaceae</taxon>
        <taxon>Anoxybacillus</taxon>
    </lineage>
</organism>
<dbReference type="Pfam" id="PF09860">
    <property type="entry name" value="DUF2087"/>
    <property type="match status" value="1"/>
</dbReference>
<evidence type="ECO:0000259" key="3">
    <source>
        <dbReference type="Pfam" id="PF09860"/>
    </source>
</evidence>
<dbReference type="Gene3D" id="1.10.10.10">
    <property type="entry name" value="Winged helix-like DNA-binding domain superfamily/Winged helix DNA-binding domain"/>
    <property type="match status" value="1"/>
</dbReference>
<gene>
    <name evidence="4" type="ORF">J2S07_001087</name>
</gene>
<comment type="caution">
    <text evidence="4">The sequence shown here is derived from an EMBL/GenBank/DDBJ whole genome shotgun (WGS) entry which is preliminary data.</text>
</comment>
<evidence type="ECO:0000313" key="4">
    <source>
        <dbReference type="EMBL" id="MDQ0154783.1"/>
    </source>
</evidence>
<evidence type="ECO:0000256" key="1">
    <source>
        <dbReference type="ARBA" id="ARBA00023015"/>
    </source>
</evidence>
<reference evidence="4 5" key="1">
    <citation type="submission" date="2023-07" db="EMBL/GenBank/DDBJ databases">
        <title>Genomic Encyclopedia of Type Strains, Phase IV (KMG-IV): sequencing the most valuable type-strain genomes for metagenomic binning, comparative biology and taxonomic classification.</title>
        <authorList>
            <person name="Goeker M."/>
        </authorList>
    </citation>
    <scope>NUCLEOTIDE SEQUENCE [LARGE SCALE GENOMIC DNA]</scope>
    <source>
        <strain evidence="4 5">DSM 23948</strain>
    </source>
</reference>
<dbReference type="InterPro" id="IPR016032">
    <property type="entry name" value="Sig_transdc_resp-reg_C-effctor"/>
</dbReference>
<accession>A0ABT9V1F1</accession>
<feature type="domain" description="DUF2087" evidence="3">
    <location>
        <begin position="185"/>
        <end position="251"/>
    </location>
</feature>
<keyword evidence="2" id="KW-0804">Transcription</keyword>
<dbReference type="InterPro" id="IPR018656">
    <property type="entry name" value="DUF2087"/>
</dbReference>